<dbReference type="PATRIC" id="fig|741277.3.peg.1906"/>
<dbReference type="GeneID" id="35799360"/>
<dbReference type="PANTHER" id="PTHR43065:SF48">
    <property type="entry name" value="HISTIDINE KINASE"/>
    <property type="match status" value="1"/>
</dbReference>
<dbReference type="SUPFAM" id="SSF47384">
    <property type="entry name" value="Homodimeric domain of signal transducing histidine kinase"/>
    <property type="match status" value="1"/>
</dbReference>
<reference evidence="9 10" key="1">
    <citation type="submission" date="2011-09" db="EMBL/GenBank/DDBJ databases">
        <title>The draft genome of Fischerella sp. JSC-11.</title>
        <authorList>
            <consortium name="US DOE Joint Genome Institute (JGI-PGF)"/>
            <person name="Lucas S."/>
            <person name="Han J."/>
            <person name="Lapidus A."/>
            <person name="Cheng J.-F."/>
            <person name="Goodwin L."/>
            <person name="Pitluck S."/>
            <person name="Peters L."/>
            <person name="Land M.L."/>
            <person name="Hauser L."/>
            <person name="Sarkisova S."/>
            <person name="Bryant D.A."/>
            <person name="Brown I."/>
            <person name="Woyke T.J."/>
        </authorList>
    </citation>
    <scope>NUCLEOTIDE SEQUENCE [LARGE SCALE GENOMIC DNA]</scope>
    <source>
        <strain evidence="9 10">JSC-11</strain>
    </source>
</reference>
<dbReference type="Proteomes" id="UP000004344">
    <property type="component" value="Unassembled WGS sequence"/>
</dbReference>
<dbReference type="CDD" id="cd19920">
    <property type="entry name" value="REC_PA4781-like"/>
    <property type="match status" value="1"/>
</dbReference>
<dbReference type="SMART" id="SM00388">
    <property type="entry name" value="HisKA"/>
    <property type="match status" value="1"/>
</dbReference>
<dbReference type="SUPFAM" id="SSF52172">
    <property type="entry name" value="CheY-like"/>
    <property type="match status" value="1"/>
</dbReference>
<comment type="catalytic activity">
    <reaction evidence="1">
        <text>ATP + protein L-histidine = ADP + protein N-phospho-L-histidine.</text>
        <dbReference type="EC" id="2.7.13.3"/>
    </reaction>
</comment>
<dbReference type="Gene3D" id="3.40.50.2300">
    <property type="match status" value="1"/>
</dbReference>
<evidence type="ECO:0000256" key="3">
    <source>
        <dbReference type="ARBA" id="ARBA00022553"/>
    </source>
</evidence>
<dbReference type="GO" id="GO:0000155">
    <property type="term" value="F:phosphorelay sensor kinase activity"/>
    <property type="evidence" value="ECO:0007669"/>
    <property type="project" value="InterPro"/>
</dbReference>
<name>G6FU38_9CYAN</name>
<keyword evidence="10" id="KW-1185">Reference proteome</keyword>
<dbReference type="SUPFAM" id="SSF55874">
    <property type="entry name" value="ATPase domain of HSP90 chaperone/DNA topoisomerase II/histidine kinase"/>
    <property type="match status" value="1"/>
</dbReference>
<evidence type="ECO:0000256" key="4">
    <source>
        <dbReference type="ARBA" id="ARBA00022777"/>
    </source>
</evidence>
<feature type="domain" description="Histidine kinase" evidence="7">
    <location>
        <begin position="173"/>
        <end position="435"/>
    </location>
</feature>
<evidence type="ECO:0000256" key="5">
    <source>
        <dbReference type="ARBA" id="ARBA00023012"/>
    </source>
</evidence>
<evidence type="ECO:0000313" key="10">
    <source>
        <dbReference type="Proteomes" id="UP000004344"/>
    </source>
</evidence>
<accession>G6FU38</accession>
<evidence type="ECO:0000256" key="2">
    <source>
        <dbReference type="ARBA" id="ARBA00012438"/>
    </source>
</evidence>
<dbReference type="PRINTS" id="PR00344">
    <property type="entry name" value="BCTRLSENSOR"/>
</dbReference>
<dbReference type="Gene3D" id="3.30.565.10">
    <property type="entry name" value="Histidine kinase-like ATPase, C-terminal domain"/>
    <property type="match status" value="1"/>
</dbReference>
<dbReference type="RefSeq" id="WP_009457023.1">
    <property type="nucleotide sequence ID" value="NZ_AGIZ01000007.1"/>
</dbReference>
<evidence type="ECO:0000313" key="9">
    <source>
        <dbReference type="EMBL" id="EHC12768.1"/>
    </source>
</evidence>
<dbReference type="InterPro" id="IPR005467">
    <property type="entry name" value="His_kinase_dom"/>
</dbReference>
<dbReference type="EC" id="2.7.13.3" evidence="2"/>
<keyword evidence="4 9" id="KW-0808">Transferase</keyword>
<dbReference type="InterPro" id="IPR036890">
    <property type="entry name" value="HATPase_C_sf"/>
</dbReference>
<proteinExistence type="predicted"/>
<keyword evidence="4 9" id="KW-0418">Kinase</keyword>
<dbReference type="PANTHER" id="PTHR43065">
    <property type="entry name" value="SENSOR HISTIDINE KINASE"/>
    <property type="match status" value="1"/>
</dbReference>
<evidence type="ECO:0000259" key="7">
    <source>
        <dbReference type="PROSITE" id="PS50109"/>
    </source>
</evidence>
<dbReference type="InterPro" id="IPR001789">
    <property type="entry name" value="Sig_transdc_resp-reg_receiver"/>
</dbReference>
<dbReference type="InterPro" id="IPR003661">
    <property type="entry name" value="HisK_dim/P_dom"/>
</dbReference>
<evidence type="ECO:0000259" key="8">
    <source>
        <dbReference type="PROSITE" id="PS50110"/>
    </source>
</evidence>
<dbReference type="Pfam" id="PF00072">
    <property type="entry name" value="Response_reg"/>
    <property type="match status" value="1"/>
</dbReference>
<dbReference type="InterPro" id="IPR036097">
    <property type="entry name" value="HisK_dim/P_sf"/>
</dbReference>
<dbReference type="PROSITE" id="PS50110">
    <property type="entry name" value="RESPONSE_REGULATORY"/>
    <property type="match status" value="1"/>
</dbReference>
<dbReference type="PROSITE" id="PS50109">
    <property type="entry name" value="HIS_KIN"/>
    <property type="match status" value="1"/>
</dbReference>
<feature type="modified residue" description="4-aspartylphosphate" evidence="6">
    <location>
        <position position="61"/>
    </location>
</feature>
<organism evidence="9 10">
    <name type="scientific">Fischerella thermalis JSC-11</name>
    <dbReference type="NCBI Taxonomy" id="741277"/>
    <lineage>
        <taxon>Bacteria</taxon>
        <taxon>Bacillati</taxon>
        <taxon>Cyanobacteriota</taxon>
        <taxon>Cyanophyceae</taxon>
        <taxon>Nostocales</taxon>
        <taxon>Hapalosiphonaceae</taxon>
        <taxon>Fischerella</taxon>
    </lineage>
</organism>
<dbReference type="Gene3D" id="1.10.287.130">
    <property type="match status" value="1"/>
</dbReference>
<keyword evidence="3 6" id="KW-0597">Phosphoprotein</keyword>
<keyword evidence="5" id="KW-0902">Two-component regulatory system</keyword>
<dbReference type="Pfam" id="PF02518">
    <property type="entry name" value="HATPase_c"/>
    <property type="match status" value="1"/>
</dbReference>
<dbReference type="InterPro" id="IPR011006">
    <property type="entry name" value="CheY-like_superfamily"/>
</dbReference>
<comment type="caution">
    <text evidence="9">The sequence shown here is derived from an EMBL/GenBank/DDBJ whole genome shotgun (WGS) entry which is preliminary data.</text>
</comment>
<protein>
    <recommendedName>
        <fullName evidence="2">histidine kinase</fullName>
        <ecNumber evidence="2">2.7.13.3</ecNumber>
    </recommendedName>
</protein>
<dbReference type="AlphaFoldDB" id="G6FU38"/>
<evidence type="ECO:0000256" key="1">
    <source>
        <dbReference type="ARBA" id="ARBA00000085"/>
    </source>
</evidence>
<dbReference type="CDD" id="cd00082">
    <property type="entry name" value="HisKA"/>
    <property type="match status" value="1"/>
</dbReference>
<dbReference type="SMART" id="SM00448">
    <property type="entry name" value="REC"/>
    <property type="match status" value="1"/>
</dbReference>
<feature type="domain" description="Response regulatory" evidence="8">
    <location>
        <begin position="12"/>
        <end position="128"/>
    </location>
</feature>
<dbReference type="EMBL" id="AGIZ01000007">
    <property type="protein sequence ID" value="EHC12768.1"/>
    <property type="molecule type" value="Genomic_DNA"/>
</dbReference>
<dbReference type="InterPro" id="IPR004358">
    <property type="entry name" value="Sig_transdc_His_kin-like_C"/>
</dbReference>
<dbReference type="InterPro" id="IPR003594">
    <property type="entry name" value="HATPase_dom"/>
</dbReference>
<sequence length="439" mass="49360">MHLIPQRDYKANILVVDDTPDNLRLLSAMLTSQGYEVRKALSGKMALTACQMVLPDVILLDINMPEMNGYEVCRQLKANEKTRPIPVIFISALDDVLDKAQAFDVGGVDYITKPFHGVEVVLRIENQLNLCLLQNKLQEKNTLLQKALDDLKASQVQMIQQEKMAALGQLVAGIAHEVNNPISFIYGNLQYASQYVSDLVNLIEVYQQEYPNPTPRIQEIVKQIDLNFLINDQQNLMGAMFRGAERIRSIVEALQNFSRLDEAQMKRVDVHQGIDSTLVMLQHRLKQTTDRPAIEVVKEYGNLPLVTCYVSELNQVFMHLLNNAIDALEESYEPENTNYQLPITNYQLPSIHIRTMLTTSDTVKICIADNGPGVCESVLSRIFDPFFTTKPPGKGSGVGLAISYQIIVQKHQGKLTCASSRGRGAEFMIEIPLKQTQLN</sequence>
<gene>
    <name evidence="9" type="ORF">FJSC11DRAFT_2385</name>
</gene>
<evidence type="ECO:0000256" key="6">
    <source>
        <dbReference type="PROSITE-ProRule" id="PRU00169"/>
    </source>
</evidence>
<dbReference type="SMART" id="SM00387">
    <property type="entry name" value="HATPase_c"/>
    <property type="match status" value="1"/>
</dbReference>